<keyword evidence="1" id="KW-0732">Signal</keyword>
<name>A0A927GEN0_9BACT</name>
<dbReference type="RefSeq" id="WP_191040472.1">
    <property type="nucleotide sequence ID" value="NZ_JACXAA010000006.1"/>
</dbReference>
<evidence type="ECO:0000313" key="2">
    <source>
        <dbReference type="EMBL" id="MBD2754853.1"/>
    </source>
</evidence>
<evidence type="ECO:0000256" key="1">
    <source>
        <dbReference type="SAM" id="SignalP"/>
    </source>
</evidence>
<evidence type="ECO:0000313" key="3">
    <source>
        <dbReference type="Proteomes" id="UP000653797"/>
    </source>
</evidence>
<dbReference type="SUPFAM" id="SSF56925">
    <property type="entry name" value="OMPA-like"/>
    <property type="match status" value="1"/>
</dbReference>
<proteinExistence type="predicted"/>
<protein>
    <recommendedName>
        <fullName evidence="4">Outer membrane protein beta-barrel domain-containing protein</fullName>
    </recommendedName>
</protein>
<dbReference type="AlphaFoldDB" id="A0A927GEN0"/>
<keyword evidence="3" id="KW-1185">Reference proteome</keyword>
<comment type="caution">
    <text evidence="2">The sequence shown here is derived from an EMBL/GenBank/DDBJ whole genome shotgun (WGS) entry which is preliminary data.</text>
</comment>
<accession>A0A927GEN0</accession>
<reference evidence="2" key="1">
    <citation type="submission" date="2020-09" db="EMBL/GenBank/DDBJ databases">
        <authorList>
            <person name="Kim M.K."/>
        </authorList>
    </citation>
    <scope>NUCLEOTIDE SEQUENCE</scope>
    <source>
        <strain evidence="2">BT704</strain>
    </source>
</reference>
<gene>
    <name evidence="2" type="ORF">IC230_18260</name>
</gene>
<feature type="signal peptide" evidence="1">
    <location>
        <begin position="1"/>
        <end position="22"/>
    </location>
</feature>
<dbReference type="Proteomes" id="UP000653797">
    <property type="component" value="Unassembled WGS sequence"/>
</dbReference>
<organism evidence="2 3">
    <name type="scientific">Spirosoma validum</name>
    <dbReference type="NCBI Taxonomy" id="2771355"/>
    <lineage>
        <taxon>Bacteria</taxon>
        <taxon>Pseudomonadati</taxon>
        <taxon>Bacteroidota</taxon>
        <taxon>Cytophagia</taxon>
        <taxon>Cytophagales</taxon>
        <taxon>Cytophagaceae</taxon>
        <taxon>Spirosoma</taxon>
    </lineage>
</organism>
<feature type="chain" id="PRO_5037967422" description="Outer membrane protein beta-barrel domain-containing protein" evidence="1">
    <location>
        <begin position="23"/>
        <end position="176"/>
    </location>
</feature>
<dbReference type="EMBL" id="JACXAA010000006">
    <property type="protein sequence ID" value="MBD2754853.1"/>
    <property type="molecule type" value="Genomic_DNA"/>
</dbReference>
<evidence type="ECO:0008006" key="4">
    <source>
        <dbReference type="Google" id="ProtNLM"/>
    </source>
</evidence>
<sequence>MKKLHFSILLVLGLLAATQSYAQYIPDKGSKLLNAGIGVGGYGLGLGYSSGISLGASLEFGVTKNITVGGFVDYRRLSYSGLSGISGDGVSYFYIGARGSYHFNEIINIPNDKVDLYAGIGLGYLGVSGTYYAGSVGGIFLPVHLGGRYFFSESVGGFAELGSSVAPLKLGVTFKF</sequence>
<dbReference type="InterPro" id="IPR011250">
    <property type="entry name" value="OMP/PagP_B-barrel"/>
</dbReference>